<dbReference type="RefSeq" id="WP_012941095.1">
    <property type="nucleotide sequence ID" value="NC_013741.1"/>
</dbReference>
<dbReference type="PaxDb" id="572546-Arcpr_1715"/>
<keyword evidence="2" id="KW-1185">Reference proteome</keyword>
<dbReference type="Proteomes" id="UP000001901">
    <property type="component" value="Chromosome"/>
</dbReference>
<accession>D2RF66</accession>
<dbReference type="AlphaFoldDB" id="D2RF66"/>
<evidence type="ECO:0000313" key="2">
    <source>
        <dbReference type="Proteomes" id="UP000001901"/>
    </source>
</evidence>
<dbReference type="EMBL" id="CP001857">
    <property type="protein sequence ID" value="ADB58760.1"/>
    <property type="molecule type" value="Genomic_DNA"/>
</dbReference>
<reference evidence="1 2" key="1">
    <citation type="journal article" date="2010" name="Stand. Genomic Sci.">
        <title>Complete genome sequence of Archaeoglobus profundus type strain (AV18).</title>
        <authorList>
            <person name="von Jan M."/>
            <person name="Lapidus A."/>
            <person name="Del Rio T.G."/>
            <person name="Copeland A."/>
            <person name="Tice H."/>
            <person name="Cheng J.F."/>
            <person name="Lucas S."/>
            <person name="Chen F."/>
            <person name="Nolan M."/>
            <person name="Goodwin L."/>
            <person name="Han C."/>
            <person name="Pitluck S."/>
            <person name="Liolios K."/>
            <person name="Ivanova N."/>
            <person name="Mavromatis K."/>
            <person name="Ovchinnikova G."/>
            <person name="Chertkov O."/>
            <person name="Pati A."/>
            <person name="Chen A."/>
            <person name="Palaniappan K."/>
            <person name="Land M."/>
            <person name="Hauser L."/>
            <person name="Chang Y.J."/>
            <person name="Jeffries C.D."/>
            <person name="Saunders E."/>
            <person name="Brettin T."/>
            <person name="Detter J.C."/>
            <person name="Chain P."/>
            <person name="Eichinger K."/>
            <person name="Huber H."/>
            <person name="Spring S."/>
            <person name="Rohde M."/>
            <person name="Goker M."/>
            <person name="Wirth R."/>
            <person name="Woyke T."/>
            <person name="Bristow J."/>
            <person name="Eisen J.A."/>
            <person name="Markowitz V."/>
            <person name="Hugenholtz P."/>
            <person name="Kyrpides N.C."/>
            <person name="Klenk H.P."/>
        </authorList>
    </citation>
    <scope>NUCLEOTIDE SEQUENCE [LARGE SCALE GENOMIC DNA]</scope>
    <source>
        <strain evidence="2">DSM 5631 / JCM 9629 / NBRC 100127 / Av18</strain>
    </source>
</reference>
<dbReference type="HOGENOM" id="CLU_1113824_0_0_2"/>
<dbReference type="STRING" id="572546.Arcpr_1715"/>
<organism evidence="1 2">
    <name type="scientific">Archaeoglobus profundus (strain DSM 5631 / JCM 9629 / NBRC 100127 / Av18)</name>
    <dbReference type="NCBI Taxonomy" id="572546"/>
    <lineage>
        <taxon>Archaea</taxon>
        <taxon>Methanobacteriati</taxon>
        <taxon>Methanobacteriota</taxon>
        <taxon>Archaeoglobi</taxon>
        <taxon>Archaeoglobales</taxon>
        <taxon>Archaeoglobaceae</taxon>
        <taxon>Archaeoglobus</taxon>
    </lineage>
</organism>
<protein>
    <submittedName>
        <fullName evidence="1">Uncharacterized protein</fullName>
    </submittedName>
</protein>
<dbReference type="KEGG" id="apo:Arcpr_1715"/>
<name>D2RF66_ARCPA</name>
<gene>
    <name evidence="1" type="ordered locus">Arcpr_1715</name>
</gene>
<dbReference type="GeneID" id="8740409"/>
<proteinExistence type="predicted"/>
<evidence type="ECO:0000313" key="1">
    <source>
        <dbReference type="EMBL" id="ADB58760.1"/>
    </source>
</evidence>
<sequence length="249" mass="28925">MKVNGVKLGKFTVFYRCRGVEMIVEALKSMENAIVDETIVDEIADRIAENIDKGSFDFDVRVRLKFKDSTIDFDEKVRVFVKCKIVENPDYLAISTAPNVVRVVADVRNDYDFIRKLSESIADHLKVALNFKNAVEFFDLDVVSEAFKYRIDQMREELSMVDIIEDFVKFVLKDLERRTVIARDCRALEYLRRFERIVFVVDCPSAFDKILERVMLSNLSGRELKKRGLSREDVIKPNEIEVYVAKVIA</sequence>